<dbReference type="EMBL" id="LVEO01000012">
    <property type="protein sequence ID" value="OCB72707.1"/>
    <property type="molecule type" value="Genomic_DNA"/>
</dbReference>
<organism evidence="2 4">
    <name type="scientific">Flavobacterium glycines</name>
    <dbReference type="NCBI Taxonomy" id="551990"/>
    <lineage>
        <taxon>Bacteria</taxon>
        <taxon>Pseudomonadati</taxon>
        <taxon>Bacteroidota</taxon>
        <taxon>Flavobacteriia</taxon>
        <taxon>Flavobacteriales</taxon>
        <taxon>Flavobacteriaceae</taxon>
        <taxon>Flavobacterium</taxon>
    </lineage>
</organism>
<gene>
    <name evidence="2" type="ORF">FBGL_05125</name>
    <name evidence="1" type="ORF">FGL01_25550</name>
    <name evidence="3" type="ORF">SAMN05192550_2808</name>
</gene>
<proteinExistence type="predicted"/>
<name>A0A1B9DSN4_9FLAO</name>
<dbReference type="EMBL" id="FNEO01000007">
    <property type="protein sequence ID" value="SDJ80596.1"/>
    <property type="molecule type" value="Genomic_DNA"/>
</dbReference>
<reference evidence="1 6" key="4">
    <citation type="submission" date="2019-07" db="EMBL/GenBank/DDBJ databases">
        <title>Whole genome shotgun sequence of Flavobacterium glycines NBRC 105008.</title>
        <authorList>
            <person name="Hosoyama A."/>
            <person name="Uohara A."/>
            <person name="Ohji S."/>
            <person name="Ichikawa N."/>
        </authorList>
    </citation>
    <scope>NUCLEOTIDE SEQUENCE [LARGE SCALE GENOMIC DNA]</scope>
    <source>
        <strain evidence="1 6">NBRC 105008</strain>
    </source>
</reference>
<evidence type="ECO:0000313" key="4">
    <source>
        <dbReference type="Proteomes" id="UP000093226"/>
    </source>
</evidence>
<dbReference type="RefSeq" id="WP_066326011.1">
    <property type="nucleotide sequence ID" value="NZ_BJVF01000006.1"/>
</dbReference>
<evidence type="ECO:0000313" key="2">
    <source>
        <dbReference type="EMBL" id="OCB72707.1"/>
    </source>
</evidence>
<keyword evidence="5" id="KW-1185">Reference proteome</keyword>
<dbReference type="OrthoDB" id="1327497at2"/>
<dbReference type="Proteomes" id="UP000321579">
    <property type="component" value="Unassembled WGS sequence"/>
</dbReference>
<protein>
    <submittedName>
        <fullName evidence="2">Uncharacterized protein</fullName>
    </submittedName>
</protein>
<reference evidence="4" key="1">
    <citation type="submission" date="2016-03" db="EMBL/GenBank/DDBJ databases">
        <title>Draft genome sequence of Paenibacillus glacialis DSM 22343.</title>
        <authorList>
            <person name="Shin S.-K."/>
            <person name="Yi H."/>
        </authorList>
    </citation>
    <scope>NUCLEOTIDE SEQUENCE [LARGE SCALE GENOMIC DNA]</scope>
    <source>
        <strain evidence="4">NBRC 105008</strain>
    </source>
</reference>
<sequence length="250" mass="27759">MKIWEKLAVTAITESAEIVLNKGISALVICSDVAPHSFTTETISIWVEKAGKNIDIAKEMLVKDLVALGTYAEDIIQSNATLATIANCDLTQDAGYIVLSESETIKFKLRNLDASKIYELHGLEAFFPSTGVNKYERKSMGSEDVSRDFDVKGYDLASLQKDNSITEISLTHENGSVAKYTQFELEVMARSADSANVIADGVIKVSQTNRIVFPVHQIVNVNIRKEPGTRLDFSLRIDENDYIRYQMPAK</sequence>
<dbReference type="EMBL" id="BJVF01000006">
    <property type="protein sequence ID" value="GEL11816.1"/>
    <property type="molecule type" value="Genomic_DNA"/>
</dbReference>
<evidence type="ECO:0000313" key="1">
    <source>
        <dbReference type="EMBL" id="GEL11816.1"/>
    </source>
</evidence>
<dbReference type="Proteomes" id="UP000093226">
    <property type="component" value="Unassembled WGS sequence"/>
</dbReference>
<accession>A0A1B9DSN4</accession>
<dbReference type="STRING" id="551990.SAMN05192550_2808"/>
<dbReference type="AlphaFoldDB" id="A0A1B9DSN4"/>
<comment type="caution">
    <text evidence="2">The sequence shown here is derived from an EMBL/GenBank/DDBJ whole genome shotgun (WGS) entry which is preliminary data.</text>
</comment>
<evidence type="ECO:0000313" key="3">
    <source>
        <dbReference type="EMBL" id="SDJ80596.1"/>
    </source>
</evidence>
<evidence type="ECO:0000313" key="6">
    <source>
        <dbReference type="Proteomes" id="UP000321579"/>
    </source>
</evidence>
<reference evidence="3 5" key="3">
    <citation type="submission" date="2016-10" db="EMBL/GenBank/DDBJ databases">
        <authorList>
            <person name="Varghese N."/>
            <person name="Submissions S."/>
        </authorList>
    </citation>
    <scope>NUCLEOTIDE SEQUENCE [LARGE SCALE GENOMIC DNA]</scope>
    <source>
        <strain evidence="3 5">Gm-149</strain>
    </source>
</reference>
<dbReference type="Proteomes" id="UP000182367">
    <property type="component" value="Unassembled WGS sequence"/>
</dbReference>
<reference evidence="2" key="2">
    <citation type="submission" date="2016-03" db="EMBL/GenBank/DDBJ databases">
        <authorList>
            <person name="Ploux O."/>
        </authorList>
    </citation>
    <scope>NUCLEOTIDE SEQUENCE</scope>
    <source>
        <strain evidence="2">NBRC 105008</strain>
    </source>
</reference>
<evidence type="ECO:0000313" key="5">
    <source>
        <dbReference type="Proteomes" id="UP000182367"/>
    </source>
</evidence>